<name>A0ABD3MP15_9STRA</name>
<dbReference type="EMBL" id="JALLPJ020001398">
    <property type="protein sequence ID" value="KAL3765648.1"/>
    <property type="molecule type" value="Genomic_DNA"/>
</dbReference>
<sequence>MSAWLVTNYNSCALRQFSNVLPYGPQYRGSGGFKSCDALLNRVEENDDKLVELVILPMKTFGGAELDRLSNAIASGKNTNLKSISASGHSIPTDALKRFGSALSQQTKKFDGIAHIAIGSRDMGDEGVVALCEGLDGSNGGLIQTLDLGWKEIGIDGACKIGASFAKSKHLSHLDLSRNEKVGCQGISSMCAAAKKSTEGSCTPFSALKHLNLSECNISAPGIRSLAEYLGQRDMNDEPYKRFELNLSSNSIGAEGCDSIKVMLFRQSVGSVLSKLKLSQCSVADVGIAKLSAAAKLCPCTGLTVLDISDNSITHVGAESLADSLSKCWPDVVELNLSKNNIGSTGVVKLMKCLRQRSDISNDHPVISNETVMVVKSVLQDVDADSDLNGSLKSLDLTETNCGIEGACAALMSGELTSLRLFNNKLGSDGFYSIAPLLQGGHPSIEHLDLGGNSADEKSVVALLDAIANAGDNENKLSVLEIGGNAFGDEADAALKRMKKVWPKLDVACDKPVQREVIEE</sequence>
<dbReference type="Proteomes" id="UP001530400">
    <property type="component" value="Unassembled WGS sequence"/>
</dbReference>
<organism evidence="4 5">
    <name type="scientific">Cyclotella atomus</name>
    <dbReference type="NCBI Taxonomy" id="382360"/>
    <lineage>
        <taxon>Eukaryota</taxon>
        <taxon>Sar</taxon>
        <taxon>Stramenopiles</taxon>
        <taxon>Ochrophyta</taxon>
        <taxon>Bacillariophyta</taxon>
        <taxon>Coscinodiscophyceae</taxon>
        <taxon>Thalassiosirophycidae</taxon>
        <taxon>Stephanodiscales</taxon>
        <taxon>Stephanodiscaceae</taxon>
        <taxon>Cyclotella</taxon>
    </lineage>
</organism>
<proteinExistence type="predicted"/>
<evidence type="ECO:0000256" key="1">
    <source>
        <dbReference type="ARBA" id="ARBA00022468"/>
    </source>
</evidence>
<dbReference type="InterPro" id="IPR006553">
    <property type="entry name" value="Leu-rich_rpt_Cys-con_subtyp"/>
</dbReference>
<evidence type="ECO:0000256" key="2">
    <source>
        <dbReference type="ARBA" id="ARBA00022614"/>
    </source>
</evidence>
<dbReference type="SMART" id="SM00368">
    <property type="entry name" value="LRR_RI"/>
    <property type="match status" value="10"/>
</dbReference>
<evidence type="ECO:0000313" key="4">
    <source>
        <dbReference type="EMBL" id="KAL3765648.1"/>
    </source>
</evidence>
<dbReference type="GO" id="GO:0005096">
    <property type="term" value="F:GTPase activator activity"/>
    <property type="evidence" value="ECO:0007669"/>
    <property type="project" value="UniProtKB-KW"/>
</dbReference>
<dbReference type="Pfam" id="PF13516">
    <property type="entry name" value="LRR_6"/>
    <property type="match status" value="5"/>
</dbReference>
<comment type="caution">
    <text evidence="4">The sequence shown here is derived from an EMBL/GenBank/DDBJ whole genome shotgun (WGS) entry which is preliminary data.</text>
</comment>
<dbReference type="InterPro" id="IPR032675">
    <property type="entry name" value="LRR_dom_sf"/>
</dbReference>
<keyword evidence="1" id="KW-0343">GTPase activation</keyword>
<reference evidence="4 5" key="1">
    <citation type="submission" date="2024-10" db="EMBL/GenBank/DDBJ databases">
        <title>Updated reference genomes for cyclostephanoid diatoms.</title>
        <authorList>
            <person name="Roberts W.R."/>
            <person name="Alverson A.J."/>
        </authorList>
    </citation>
    <scope>NUCLEOTIDE SEQUENCE [LARGE SCALE GENOMIC DNA]</scope>
    <source>
        <strain evidence="4 5">AJA010-31</strain>
    </source>
</reference>
<dbReference type="PANTHER" id="PTHR24113:SF12">
    <property type="entry name" value="RAN GTPASE-ACTIVATING PROTEIN 1"/>
    <property type="match status" value="1"/>
</dbReference>
<dbReference type="InterPro" id="IPR001611">
    <property type="entry name" value="Leu-rich_rpt"/>
</dbReference>
<accession>A0ABD3MP15</accession>
<keyword evidence="2" id="KW-0433">Leucine-rich repeat</keyword>
<keyword evidence="5" id="KW-1185">Reference proteome</keyword>
<dbReference type="SMART" id="SM00367">
    <property type="entry name" value="LRR_CC"/>
    <property type="match status" value="3"/>
</dbReference>
<dbReference type="InterPro" id="IPR027038">
    <property type="entry name" value="RanGap"/>
</dbReference>
<evidence type="ECO:0000313" key="5">
    <source>
        <dbReference type="Proteomes" id="UP001530400"/>
    </source>
</evidence>
<protein>
    <submittedName>
        <fullName evidence="4">Uncharacterized protein</fullName>
    </submittedName>
</protein>
<dbReference type="PANTHER" id="PTHR24113">
    <property type="entry name" value="RAN GTPASE-ACTIVATING PROTEIN 1"/>
    <property type="match status" value="1"/>
</dbReference>
<dbReference type="SUPFAM" id="SSF52047">
    <property type="entry name" value="RNI-like"/>
    <property type="match status" value="1"/>
</dbReference>
<dbReference type="AlphaFoldDB" id="A0ABD3MP15"/>
<keyword evidence="3" id="KW-0677">Repeat</keyword>
<dbReference type="Gene3D" id="3.80.10.10">
    <property type="entry name" value="Ribonuclease Inhibitor"/>
    <property type="match status" value="3"/>
</dbReference>
<gene>
    <name evidence="4" type="ORF">ACHAWO_003512</name>
</gene>
<evidence type="ECO:0000256" key="3">
    <source>
        <dbReference type="ARBA" id="ARBA00022737"/>
    </source>
</evidence>